<dbReference type="NCBIfam" id="TIGR00229">
    <property type="entry name" value="sensory_box"/>
    <property type="match status" value="2"/>
</dbReference>
<evidence type="ECO:0000256" key="10">
    <source>
        <dbReference type="PROSITE-ProRule" id="PRU00169"/>
    </source>
</evidence>
<dbReference type="InterPro" id="IPR035909">
    <property type="entry name" value="CheB_C"/>
</dbReference>
<dbReference type="GO" id="GO:0006935">
    <property type="term" value="P:chemotaxis"/>
    <property type="evidence" value="ECO:0007669"/>
    <property type="project" value="UniProtKB-UniRule"/>
</dbReference>
<comment type="catalytic activity">
    <reaction evidence="1">
        <text>ATP + protein L-histidine = ADP + protein N-phospho-L-histidine.</text>
        <dbReference type="EC" id="2.7.13.3"/>
    </reaction>
</comment>
<keyword evidence="4 10" id="KW-0597">Phosphoprotein</keyword>
<comment type="catalytic activity">
    <reaction evidence="2">
        <text>L-glutamyl-[protein] + S-adenosyl-L-methionine = [protein]-L-glutamate 5-O-methyl ester + S-adenosyl-L-homocysteine</text>
        <dbReference type="Rhea" id="RHEA:24452"/>
        <dbReference type="Rhea" id="RHEA-COMP:10208"/>
        <dbReference type="Rhea" id="RHEA-COMP:10311"/>
        <dbReference type="ChEBI" id="CHEBI:29973"/>
        <dbReference type="ChEBI" id="CHEBI:57856"/>
        <dbReference type="ChEBI" id="CHEBI:59789"/>
        <dbReference type="ChEBI" id="CHEBI:82795"/>
        <dbReference type="EC" id="2.1.1.80"/>
    </reaction>
</comment>
<dbReference type="Proteomes" id="UP000078090">
    <property type="component" value="Unassembled WGS sequence"/>
</dbReference>
<dbReference type="InterPro" id="IPR011006">
    <property type="entry name" value="CheY-like_superfamily"/>
</dbReference>
<dbReference type="InterPro" id="IPR022641">
    <property type="entry name" value="CheR_N"/>
</dbReference>
<evidence type="ECO:0000256" key="7">
    <source>
        <dbReference type="ARBA" id="ARBA00022691"/>
    </source>
</evidence>
<feature type="domain" description="PAC" evidence="15">
    <location>
        <begin position="1170"/>
        <end position="1223"/>
    </location>
</feature>
<feature type="domain" description="PAC" evidence="15">
    <location>
        <begin position="1033"/>
        <end position="1086"/>
    </location>
</feature>
<dbReference type="InterPro" id="IPR036890">
    <property type="entry name" value="HATPase_C_sf"/>
</dbReference>
<dbReference type="SMART" id="SM00091">
    <property type="entry name" value="PAS"/>
    <property type="match status" value="5"/>
</dbReference>
<dbReference type="InterPro" id="IPR035965">
    <property type="entry name" value="PAS-like_dom_sf"/>
</dbReference>
<dbReference type="Pfam" id="PF02518">
    <property type="entry name" value="HATPase_c"/>
    <property type="match status" value="1"/>
</dbReference>
<dbReference type="CDD" id="cd17546">
    <property type="entry name" value="REC_hyHK_CKI1_RcsC-like"/>
    <property type="match status" value="1"/>
</dbReference>
<sequence length="1613" mass="180234">MLVGSEGEQRKCEVVGIGASAGGLQALLPVIFGLKLRARYAYVLAHHLSPDKPCSLIELLQSKCQLAVSWAEDGMALAPDHLFVCPPGHNIEVVDDRLIVSESEDGQPIAPSIDRLFRSIAETRQEKAIVVILSGSGHDGTLGAEAVAAAEGLVILQNPADAVHSAMPESVIKLGLADLVGSSQQIAEWLNHTDDIDFVINDEVMGSANAFAELIRLVHHTTGLDVNSYKEGTLRRQAFRRFRSLEIESLERYVDYVKEHPEELSRLQHRFMVSVSSFFRDDTAFVVLEAALRTLVIDKAAGDSIRVWVPGCATGEEPYSIAMLLAEILGDRLSLFEVRVFATDIRDEAIEFARAGVYTSREMAGLSPERQQRWFKNEGGGWRIQPVVRELCIFSTHNIIHHPPFINMDLVSCRNLLIYFKPAQQMDLINAFHYALKPDGLLFLGKSESVGLNSPLFEVLDGSNKLYRRRAVDSRHVLRYSPFNVALEANRTNTNMGNVNYRQALTALAINALMRDYAPAGVLINDNFEPLRFFGNGRRFFGLPEESTDFSVFSLCLPELRNELKALCFRLMQENLNVATGVSLDLCIDGVACRVRPKVTRIEQTPGSHEFGILITFAEDVPVPLVEKAPGTVEQPDDEIAEIRRELVESRELLHSVINQLESANTELQILREEVQCSSEELQASNEELQASNEELTTLNDELRVKSLESAQLNATLTSIQNSLRSSLVLVDKEGHVTRYNAFATRVFGLVPDDIGQFLYGIPCHIPIPKLRDFVRNVVASGESVVEQIHHGDFHFLMQIDPFENEVGDIAGAVLSFSDISELYSAEEAQRNIEARFRLFMDNSSAAAWIKDDEGRYVYLNKVYEQRFRVKLQDCLNKTDFEVWPQSVAEQLRANDLVVMQTGQALEIDETIIETDGSEQIWHSSKFSFCDVEGRCYVAGVATEVTAQRQAERVLRESEQRVRLAMDAARGGSWEWELATNRNYWSDDLWALYNIPYGSVEPCYASWRKTVHPDDIARVEAINADAVARSAAFETEWRVVLPEGQEPRWLMCRGRPLSNDDGSVIKYIGVVIDISARKRSEEQLRKNALLEEELSHLQGLLESAFAGYWDWNIPKGSEYFSDTFKAMLGYGDDEFPNVPESWKKYIFSEDLPRVTEKFERHVASHGAEPYYNEVRYRHKNGSTVWVICAGRVVQWAETGEPLRMVGCHIDITQMHQRLDELVEANLRADTANQAKTAFLANMSHEIRTPLNAIVGLTHILSRKVTDPEQTSFLKQIGDSAQHLLGVISDILDLSKIEAEKLVLESVEFDLIEVAAKVQTIMHELAENKGLSLSVDCSTLNYLLCGDPTRFSQALINYISNAIKFTDKGFVQVRIFPVSEQGDKVLLRVEVRDSGRGIPSDMIPKLFSAFEQIDNSITRKHGGTGLGLAITKRLAQLMGGQADATSSVGHGSTFWFTAWLSKGSHISGTRQLLDSGDDTAEQILRSQYAGTRLLLVEDEPINQAVGVILLEAAGFEVTVADNGADALALAKQQPFALVIMDMQMPVMDGLEATRQIRLLDGWQNVPIIAMTANAFAEDRELCLQAGMNDFLSKPFDPASLCARLLYWLEHSARA</sequence>
<dbReference type="Pfam" id="PF03705">
    <property type="entry name" value="CheR_N"/>
    <property type="match status" value="1"/>
</dbReference>
<dbReference type="CDD" id="cd16434">
    <property type="entry name" value="CheB-CheR_fusion"/>
    <property type="match status" value="1"/>
</dbReference>
<comment type="caution">
    <text evidence="18">The sequence shown here is derived from an EMBL/GenBank/DDBJ whole genome shotgun (WGS) entry which is preliminary data.</text>
</comment>
<dbReference type="OrthoDB" id="9816309at2"/>
<dbReference type="Gene3D" id="2.10.70.100">
    <property type="match status" value="1"/>
</dbReference>
<keyword evidence="11" id="KW-0175">Coiled coil</keyword>
<dbReference type="PROSITE" id="PS50110">
    <property type="entry name" value="RESPONSE_REGULATORY"/>
    <property type="match status" value="1"/>
</dbReference>
<protein>
    <recommendedName>
        <fullName evidence="20">Protein-glutamate O-methyltransferase</fullName>
    </recommendedName>
</protein>
<dbReference type="Pfam" id="PF08447">
    <property type="entry name" value="PAS_3"/>
    <property type="match status" value="2"/>
</dbReference>
<dbReference type="Pfam" id="PF08448">
    <property type="entry name" value="PAS_4"/>
    <property type="match status" value="1"/>
</dbReference>
<keyword evidence="7" id="KW-0949">S-adenosyl-L-methionine</keyword>
<keyword evidence="6" id="KW-0808">Transferase</keyword>
<dbReference type="InterPro" id="IPR013656">
    <property type="entry name" value="PAS_4"/>
</dbReference>
<feature type="domain" description="CheR-type methyltransferase" evidence="17">
    <location>
        <begin position="199"/>
        <end position="470"/>
    </location>
</feature>
<dbReference type="GO" id="GO:0000156">
    <property type="term" value="F:phosphorelay response regulator activity"/>
    <property type="evidence" value="ECO:0007669"/>
    <property type="project" value="InterPro"/>
</dbReference>
<dbReference type="PROSITE" id="PS50122">
    <property type="entry name" value="CHEB"/>
    <property type="match status" value="1"/>
</dbReference>
<proteinExistence type="predicted"/>
<dbReference type="EMBL" id="LUUG01000049">
    <property type="protein sequence ID" value="OAI07830.1"/>
    <property type="molecule type" value="Genomic_DNA"/>
</dbReference>
<keyword evidence="8" id="KW-0902">Two-component regulatory system</keyword>
<dbReference type="Gene3D" id="1.10.287.130">
    <property type="match status" value="1"/>
</dbReference>
<dbReference type="SMART" id="SM00448">
    <property type="entry name" value="REC"/>
    <property type="match status" value="1"/>
</dbReference>
<feature type="domain" description="Response regulatory" evidence="13">
    <location>
        <begin position="1491"/>
        <end position="1607"/>
    </location>
</feature>
<evidence type="ECO:0000256" key="5">
    <source>
        <dbReference type="ARBA" id="ARBA00022603"/>
    </source>
</evidence>
<dbReference type="SUPFAM" id="SSF55785">
    <property type="entry name" value="PYP-like sensor domain (PAS domain)"/>
    <property type="match status" value="4"/>
</dbReference>
<keyword evidence="3 9" id="KW-0145">Chemotaxis</keyword>
<dbReference type="SUPFAM" id="SSF47757">
    <property type="entry name" value="Chemotaxis receptor methyltransferase CheR, N-terminal domain"/>
    <property type="match status" value="1"/>
</dbReference>
<dbReference type="GO" id="GO:0000155">
    <property type="term" value="F:phosphorelay sensor kinase activity"/>
    <property type="evidence" value="ECO:0007669"/>
    <property type="project" value="InterPro"/>
</dbReference>
<dbReference type="SMART" id="SM00387">
    <property type="entry name" value="HATPase_c"/>
    <property type="match status" value="1"/>
</dbReference>
<gene>
    <name evidence="18" type="ORF">A1332_00085</name>
</gene>
<keyword evidence="9" id="KW-0378">Hydrolase</keyword>
<dbReference type="Gene3D" id="3.40.50.180">
    <property type="entry name" value="Methylesterase CheB, C-terminal domain"/>
    <property type="match status" value="1"/>
</dbReference>
<dbReference type="PROSITE" id="PS50109">
    <property type="entry name" value="HIS_KIN"/>
    <property type="match status" value="1"/>
</dbReference>
<reference evidence="18 19" key="1">
    <citation type="submission" date="2016-03" db="EMBL/GenBank/DDBJ databases">
        <authorList>
            <person name="Ploux O."/>
        </authorList>
    </citation>
    <scope>NUCLEOTIDE SEQUENCE [LARGE SCALE GENOMIC DNA]</scope>
    <source>
        <strain evidence="18 19">R-45363</strain>
    </source>
</reference>
<dbReference type="CDD" id="cd00130">
    <property type="entry name" value="PAS"/>
    <property type="match status" value="2"/>
</dbReference>
<dbReference type="PROSITE" id="PS50123">
    <property type="entry name" value="CHER"/>
    <property type="match status" value="1"/>
</dbReference>
<dbReference type="Pfam" id="PF00072">
    <property type="entry name" value="Response_reg"/>
    <property type="match status" value="1"/>
</dbReference>
<evidence type="ECO:0000256" key="11">
    <source>
        <dbReference type="SAM" id="Coils"/>
    </source>
</evidence>
<evidence type="ECO:0000259" key="12">
    <source>
        <dbReference type="PROSITE" id="PS50109"/>
    </source>
</evidence>
<dbReference type="InterPro" id="IPR022642">
    <property type="entry name" value="CheR_C"/>
</dbReference>
<dbReference type="InterPro" id="IPR000014">
    <property type="entry name" value="PAS"/>
</dbReference>
<dbReference type="InterPro" id="IPR036804">
    <property type="entry name" value="CheR_N_sf"/>
</dbReference>
<dbReference type="CDD" id="cd00082">
    <property type="entry name" value="HisKA"/>
    <property type="match status" value="1"/>
</dbReference>
<dbReference type="Gene3D" id="3.40.50.2300">
    <property type="match status" value="1"/>
</dbReference>
<dbReference type="GO" id="GO:0008983">
    <property type="term" value="F:protein-glutamate O-methyltransferase activity"/>
    <property type="evidence" value="ECO:0007669"/>
    <property type="project" value="UniProtKB-EC"/>
</dbReference>
<dbReference type="InterPro" id="IPR013655">
    <property type="entry name" value="PAS_fold_3"/>
</dbReference>
<evidence type="ECO:0000256" key="1">
    <source>
        <dbReference type="ARBA" id="ARBA00000085"/>
    </source>
</evidence>
<dbReference type="SMART" id="SM00138">
    <property type="entry name" value="MeTrc"/>
    <property type="match status" value="1"/>
</dbReference>
<evidence type="ECO:0000259" key="15">
    <source>
        <dbReference type="PROSITE" id="PS50113"/>
    </source>
</evidence>
<dbReference type="GO" id="GO:0005737">
    <property type="term" value="C:cytoplasm"/>
    <property type="evidence" value="ECO:0007669"/>
    <property type="project" value="InterPro"/>
</dbReference>
<evidence type="ECO:0000259" key="14">
    <source>
        <dbReference type="PROSITE" id="PS50112"/>
    </source>
</evidence>
<dbReference type="Gene3D" id="3.40.50.150">
    <property type="entry name" value="Vaccinia Virus protein VP39"/>
    <property type="match status" value="1"/>
</dbReference>
<evidence type="ECO:0000256" key="6">
    <source>
        <dbReference type="ARBA" id="ARBA00022679"/>
    </source>
</evidence>
<dbReference type="InterPro" id="IPR001789">
    <property type="entry name" value="Sig_transdc_resp-reg_receiver"/>
</dbReference>
<feature type="domain" description="Histidine kinase" evidence="12">
    <location>
        <begin position="1241"/>
        <end position="1461"/>
    </location>
</feature>
<keyword evidence="5" id="KW-0489">Methyltransferase</keyword>
<dbReference type="SUPFAM" id="SSF53335">
    <property type="entry name" value="S-adenosyl-L-methionine-dependent methyltransferases"/>
    <property type="match status" value="1"/>
</dbReference>
<dbReference type="SUPFAM" id="SSF52172">
    <property type="entry name" value="CheY-like"/>
    <property type="match status" value="1"/>
</dbReference>
<dbReference type="Gene3D" id="3.30.565.10">
    <property type="entry name" value="Histidine kinase-like ATPase, C-terminal domain"/>
    <property type="match status" value="1"/>
</dbReference>
<name>A0A177MSH6_METMH</name>
<dbReference type="FunFam" id="3.30.565.10:FF:000010">
    <property type="entry name" value="Sensor histidine kinase RcsC"/>
    <property type="match status" value="1"/>
</dbReference>
<dbReference type="GO" id="GO:0008984">
    <property type="term" value="F:protein-glutamate methylesterase activity"/>
    <property type="evidence" value="ECO:0007669"/>
    <property type="project" value="InterPro"/>
</dbReference>
<dbReference type="InterPro" id="IPR029063">
    <property type="entry name" value="SAM-dependent_MTases_sf"/>
</dbReference>
<dbReference type="InterPro" id="IPR000780">
    <property type="entry name" value="CheR_MeTrfase"/>
</dbReference>
<feature type="active site" evidence="9">
    <location>
        <position position="47"/>
    </location>
</feature>
<dbReference type="PROSITE" id="PS50112">
    <property type="entry name" value="PAS"/>
    <property type="match status" value="1"/>
</dbReference>
<evidence type="ECO:0000313" key="19">
    <source>
        <dbReference type="Proteomes" id="UP000078090"/>
    </source>
</evidence>
<dbReference type="Pfam" id="PF00512">
    <property type="entry name" value="HisKA"/>
    <property type="match status" value="1"/>
</dbReference>
<dbReference type="PANTHER" id="PTHR45339:SF5">
    <property type="entry name" value="HISTIDINE KINASE"/>
    <property type="match status" value="1"/>
</dbReference>
<dbReference type="PRINTS" id="PR00996">
    <property type="entry name" value="CHERMTFRASE"/>
</dbReference>
<dbReference type="SMART" id="SM00388">
    <property type="entry name" value="HisKA"/>
    <property type="match status" value="1"/>
</dbReference>
<dbReference type="Pfam" id="PF13596">
    <property type="entry name" value="PAS_10"/>
    <property type="match status" value="1"/>
</dbReference>
<dbReference type="Pfam" id="PF01739">
    <property type="entry name" value="CheR"/>
    <property type="match status" value="1"/>
</dbReference>
<feature type="active site" evidence="9">
    <location>
        <position position="139"/>
    </location>
</feature>
<evidence type="ECO:0000256" key="2">
    <source>
        <dbReference type="ARBA" id="ARBA00001541"/>
    </source>
</evidence>
<dbReference type="SUPFAM" id="SSF47384">
    <property type="entry name" value="Homodimeric domain of signal transducing histidine kinase"/>
    <property type="match status" value="1"/>
</dbReference>
<feature type="domain" description="CheB-type methylesterase" evidence="16">
    <location>
        <begin position="13"/>
        <end position="190"/>
    </location>
</feature>
<dbReference type="InterPro" id="IPR000700">
    <property type="entry name" value="PAS-assoc_C"/>
</dbReference>
<dbReference type="CDD" id="cd16922">
    <property type="entry name" value="HATPase_EvgS-ArcB-TorS-like"/>
    <property type="match status" value="1"/>
</dbReference>
<accession>A0A177MSH6</accession>
<dbReference type="PANTHER" id="PTHR45339">
    <property type="entry name" value="HYBRID SIGNAL TRANSDUCTION HISTIDINE KINASE J"/>
    <property type="match status" value="1"/>
</dbReference>
<dbReference type="Gene3D" id="3.30.450.20">
    <property type="entry name" value="PAS domain"/>
    <property type="match status" value="4"/>
</dbReference>
<feature type="modified residue" description="4-aspartylphosphate" evidence="10">
    <location>
        <position position="1540"/>
    </location>
</feature>
<evidence type="ECO:0000256" key="4">
    <source>
        <dbReference type="ARBA" id="ARBA00022553"/>
    </source>
</evidence>
<evidence type="ECO:0000313" key="18">
    <source>
        <dbReference type="EMBL" id="OAI07830.1"/>
    </source>
</evidence>
<organism evidence="18 19">
    <name type="scientific">Methylomonas methanica</name>
    <dbReference type="NCBI Taxonomy" id="421"/>
    <lineage>
        <taxon>Bacteria</taxon>
        <taxon>Pseudomonadati</taxon>
        <taxon>Pseudomonadota</taxon>
        <taxon>Gammaproteobacteria</taxon>
        <taxon>Methylococcales</taxon>
        <taxon>Methylococcaceae</taxon>
        <taxon>Methylomonas</taxon>
    </lineage>
</organism>
<dbReference type="InterPro" id="IPR003661">
    <property type="entry name" value="HisK_dim/P_dom"/>
</dbReference>
<dbReference type="GO" id="GO:0032259">
    <property type="term" value="P:methylation"/>
    <property type="evidence" value="ECO:0007669"/>
    <property type="project" value="UniProtKB-KW"/>
</dbReference>
<dbReference type="PROSITE" id="PS50113">
    <property type="entry name" value="PAC"/>
    <property type="match status" value="2"/>
</dbReference>
<evidence type="ECO:0000259" key="13">
    <source>
        <dbReference type="PROSITE" id="PS50110"/>
    </source>
</evidence>
<dbReference type="SUPFAM" id="SSF55874">
    <property type="entry name" value="ATPase domain of HSP90 chaperone/DNA topoisomerase II/histidine kinase"/>
    <property type="match status" value="1"/>
</dbReference>
<evidence type="ECO:0000256" key="9">
    <source>
        <dbReference type="PROSITE-ProRule" id="PRU00050"/>
    </source>
</evidence>
<evidence type="ECO:0000256" key="3">
    <source>
        <dbReference type="ARBA" id="ARBA00022500"/>
    </source>
</evidence>
<feature type="active site" evidence="9">
    <location>
        <position position="20"/>
    </location>
</feature>
<dbReference type="InterPro" id="IPR036097">
    <property type="entry name" value="HisK_dim/P_sf"/>
</dbReference>
<dbReference type="InterPro" id="IPR005467">
    <property type="entry name" value="His_kinase_dom"/>
</dbReference>
<feature type="coiled-coil region" evidence="11">
    <location>
        <begin position="654"/>
        <end position="709"/>
    </location>
</feature>
<dbReference type="InterPro" id="IPR001610">
    <property type="entry name" value="PAC"/>
</dbReference>
<dbReference type="InterPro" id="IPR000673">
    <property type="entry name" value="Sig_transdc_resp-reg_Me-estase"/>
</dbReference>
<dbReference type="Pfam" id="PF01339">
    <property type="entry name" value="CheB_methylest"/>
    <property type="match status" value="1"/>
</dbReference>
<evidence type="ECO:0000259" key="16">
    <source>
        <dbReference type="PROSITE" id="PS50122"/>
    </source>
</evidence>
<evidence type="ECO:0008006" key="20">
    <source>
        <dbReference type="Google" id="ProtNLM"/>
    </source>
</evidence>
<dbReference type="SUPFAM" id="SSF52738">
    <property type="entry name" value="Methylesterase CheB, C-terminal domain"/>
    <property type="match status" value="1"/>
</dbReference>
<dbReference type="SMART" id="SM00086">
    <property type="entry name" value="PAC"/>
    <property type="match status" value="3"/>
</dbReference>
<evidence type="ECO:0000256" key="8">
    <source>
        <dbReference type="ARBA" id="ARBA00023012"/>
    </source>
</evidence>
<feature type="domain" description="PAS" evidence="14">
    <location>
        <begin position="713"/>
        <end position="755"/>
    </location>
</feature>
<dbReference type="InterPro" id="IPR003594">
    <property type="entry name" value="HATPase_dom"/>
</dbReference>
<dbReference type="Gene3D" id="1.10.155.10">
    <property type="entry name" value="Chemotaxis receptor methyltransferase CheR, N-terminal domain"/>
    <property type="match status" value="1"/>
</dbReference>
<evidence type="ECO:0000259" key="17">
    <source>
        <dbReference type="PROSITE" id="PS50123"/>
    </source>
</evidence>